<evidence type="ECO:0000313" key="2">
    <source>
        <dbReference type="Proteomes" id="UP000314294"/>
    </source>
</evidence>
<protein>
    <submittedName>
        <fullName evidence="1">Uncharacterized protein</fullName>
    </submittedName>
</protein>
<keyword evidence="2" id="KW-1185">Reference proteome</keyword>
<accession>A0A4Z2H1N2</accession>
<proteinExistence type="predicted"/>
<organism evidence="1 2">
    <name type="scientific">Liparis tanakae</name>
    <name type="common">Tanaka's snailfish</name>
    <dbReference type="NCBI Taxonomy" id="230148"/>
    <lineage>
        <taxon>Eukaryota</taxon>
        <taxon>Metazoa</taxon>
        <taxon>Chordata</taxon>
        <taxon>Craniata</taxon>
        <taxon>Vertebrata</taxon>
        <taxon>Euteleostomi</taxon>
        <taxon>Actinopterygii</taxon>
        <taxon>Neopterygii</taxon>
        <taxon>Teleostei</taxon>
        <taxon>Neoteleostei</taxon>
        <taxon>Acanthomorphata</taxon>
        <taxon>Eupercaria</taxon>
        <taxon>Perciformes</taxon>
        <taxon>Cottioidei</taxon>
        <taxon>Cottales</taxon>
        <taxon>Liparidae</taxon>
        <taxon>Liparis</taxon>
    </lineage>
</organism>
<dbReference type="Proteomes" id="UP000314294">
    <property type="component" value="Unassembled WGS sequence"/>
</dbReference>
<reference evidence="1 2" key="1">
    <citation type="submission" date="2019-03" db="EMBL/GenBank/DDBJ databases">
        <title>First draft genome of Liparis tanakae, snailfish: a comprehensive survey of snailfish specific genes.</title>
        <authorList>
            <person name="Kim W."/>
            <person name="Song I."/>
            <person name="Jeong J.-H."/>
            <person name="Kim D."/>
            <person name="Kim S."/>
            <person name="Ryu S."/>
            <person name="Song J.Y."/>
            <person name="Lee S.K."/>
        </authorList>
    </citation>
    <scope>NUCLEOTIDE SEQUENCE [LARGE SCALE GENOMIC DNA]</scope>
    <source>
        <tissue evidence="1">Muscle</tissue>
    </source>
</reference>
<comment type="caution">
    <text evidence="1">The sequence shown here is derived from an EMBL/GenBank/DDBJ whole genome shotgun (WGS) entry which is preliminary data.</text>
</comment>
<dbReference type="OrthoDB" id="10627791at2759"/>
<gene>
    <name evidence="1" type="ORF">EYF80_030530</name>
</gene>
<sequence>MTSRSLSTPGRKRCIRVMTRGPTLAIWMMTVRYEGRYQPSGISGTIRGSSTHIPLMATQEPIPKRHARTQDTTYLLVGTQLHRVLLLCTNTAAFCKRERHYSGCLSPCQGSFLTRNSSRAVQPPPTLTINVLRRMRTIRN</sequence>
<dbReference type="AlphaFoldDB" id="A0A4Z2H1N2"/>
<name>A0A4Z2H1N2_9TELE</name>
<evidence type="ECO:0000313" key="1">
    <source>
        <dbReference type="EMBL" id="TNN59245.1"/>
    </source>
</evidence>
<dbReference type="EMBL" id="SRLO01000360">
    <property type="protein sequence ID" value="TNN59245.1"/>
    <property type="molecule type" value="Genomic_DNA"/>
</dbReference>